<protein>
    <recommendedName>
        <fullName evidence="4">Receptor-binding cancer antigen expressed on SiSo cells</fullName>
    </recommendedName>
</protein>
<evidence type="ECO:0008006" key="4">
    <source>
        <dbReference type="Google" id="ProtNLM"/>
    </source>
</evidence>
<proteinExistence type="predicted"/>
<dbReference type="RefSeq" id="XP_002114503.1">
    <property type="nucleotide sequence ID" value="XM_002114467.1"/>
</dbReference>
<dbReference type="PANTHER" id="PTHR15208">
    <property type="entry name" value="RECEPTOR-BINDING CANCER ANTIGEN EXPRESSED ON SISO CELLS CANCER ASSOCIATED SURFACE ANTIGEN RCAS1 ESTROGEN RECEPTOR-BINDING FRAGMENT- ASSOCIATED GENE 9 PROTEIN"/>
    <property type="match status" value="1"/>
</dbReference>
<dbReference type="KEGG" id="tad:TRIADDRAFT_58393"/>
<feature type="compositionally biased region" description="Basic and acidic residues" evidence="1">
    <location>
        <begin position="203"/>
        <end position="220"/>
    </location>
</feature>
<dbReference type="CTD" id="6755716"/>
<evidence type="ECO:0000313" key="2">
    <source>
        <dbReference type="EMBL" id="EDV23593.1"/>
    </source>
</evidence>
<keyword evidence="3" id="KW-1185">Reference proteome</keyword>
<accession>B3S1Z5</accession>
<dbReference type="GeneID" id="6755716"/>
<dbReference type="InParanoid" id="B3S1Z5"/>
<dbReference type="GO" id="GO:0030141">
    <property type="term" value="C:secretory granule"/>
    <property type="evidence" value="ECO:0000318"/>
    <property type="project" value="GO_Central"/>
</dbReference>
<sequence length="238" mass="27234">MKLSLSRICFCCSIIKWMLQWIGIKLGLRRLWKKKTSSEESLLLDVKVTPTTPNITDLKEDEDDIEGDTWDSWNNSFGVTVLPNQDTNLETLPKTEAEELPHDTVQNNVADVNEEMNNAPNFFEDLEPVIQKQAKYIIAKNENPPVVTNKIENKFVINDKMLLPEDSGLGVWDEKGAGWEDDAEEFDSIVESAVKGNKKALREKRMIENQRKKQELEAKKLQKGKSKRLATKMNQKGD</sequence>
<dbReference type="AlphaFoldDB" id="B3S1Z5"/>
<feature type="region of interest" description="Disordered" evidence="1">
    <location>
        <begin position="203"/>
        <end position="238"/>
    </location>
</feature>
<name>B3S1Z5_TRIAD</name>
<evidence type="ECO:0000256" key="1">
    <source>
        <dbReference type="SAM" id="MobiDB-lite"/>
    </source>
</evidence>
<evidence type="ECO:0000313" key="3">
    <source>
        <dbReference type="Proteomes" id="UP000009022"/>
    </source>
</evidence>
<gene>
    <name evidence="2" type="ORF">TRIADDRAFT_58393</name>
</gene>
<dbReference type="STRING" id="10228.B3S1Z5"/>
<dbReference type="HOGENOM" id="CLU_1167191_0_0_1"/>
<dbReference type="EMBL" id="DS985247">
    <property type="protein sequence ID" value="EDV23593.1"/>
    <property type="molecule type" value="Genomic_DNA"/>
</dbReference>
<dbReference type="Proteomes" id="UP000009022">
    <property type="component" value="Unassembled WGS sequence"/>
</dbReference>
<feature type="compositionally biased region" description="Basic residues" evidence="1">
    <location>
        <begin position="221"/>
        <end position="230"/>
    </location>
</feature>
<organism evidence="2 3">
    <name type="scientific">Trichoplax adhaerens</name>
    <name type="common">Trichoplax reptans</name>
    <dbReference type="NCBI Taxonomy" id="10228"/>
    <lineage>
        <taxon>Eukaryota</taxon>
        <taxon>Metazoa</taxon>
        <taxon>Placozoa</taxon>
        <taxon>Uniplacotomia</taxon>
        <taxon>Trichoplacea</taxon>
        <taxon>Trichoplacidae</taxon>
        <taxon>Trichoplax</taxon>
    </lineage>
</organism>
<dbReference type="PANTHER" id="PTHR15208:SF2">
    <property type="entry name" value="RECEPTOR-BINDING CANCER ANTIGEN EXPRESSED ON SISO CELLS"/>
    <property type="match status" value="1"/>
</dbReference>
<dbReference type="InterPro" id="IPR017025">
    <property type="entry name" value="Cancer-assoc_antigen_RCAS1"/>
</dbReference>
<reference evidence="2 3" key="1">
    <citation type="journal article" date="2008" name="Nature">
        <title>The Trichoplax genome and the nature of placozoans.</title>
        <authorList>
            <person name="Srivastava M."/>
            <person name="Begovic E."/>
            <person name="Chapman J."/>
            <person name="Putnam N.H."/>
            <person name="Hellsten U."/>
            <person name="Kawashima T."/>
            <person name="Kuo A."/>
            <person name="Mitros T."/>
            <person name="Salamov A."/>
            <person name="Carpenter M.L."/>
            <person name="Signorovitch A.Y."/>
            <person name="Moreno M.A."/>
            <person name="Kamm K."/>
            <person name="Grimwood J."/>
            <person name="Schmutz J."/>
            <person name="Shapiro H."/>
            <person name="Grigoriev I.V."/>
            <person name="Buss L.W."/>
            <person name="Schierwater B."/>
            <person name="Dellaporta S.L."/>
            <person name="Rokhsar D.S."/>
        </authorList>
    </citation>
    <scope>NUCLEOTIDE SEQUENCE [LARGE SCALE GENOMIC DNA]</scope>
    <source>
        <strain evidence="2 3">Grell-BS-1999</strain>
    </source>
</reference>